<dbReference type="EMBL" id="VUJU01001040">
    <property type="protein sequence ID" value="KAF0767104.1"/>
    <property type="molecule type" value="Genomic_DNA"/>
</dbReference>
<reference evidence="2 3" key="1">
    <citation type="submission" date="2019-08" db="EMBL/GenBank/DDBJ databases">
        <title>Whole genome of Aphis craccivora.</title>
        <authorList>
            <person name="Voronova N.V."/>
            <person name="Shulinski R.S."/>
            <person name="Bandarenka Y.V."/>
            <person name="Zhorov D.G."/>
            <person name="Warner D."/>
        </authorList>
    </citation>
    <scope>NUCLEOTIDE SEQUENCE [LARGE SCALE GENOMIC DNA]</scope>
    <source>
        <strain evidence="2">180601</strain>
        <tissue evidence="2">Whole Body</tissue>
    </source>
</reference>
<dbReference type="OrthoDB" id="6622198at2759"/>
<dbReference type="PANTHER" id="PTHR46289:SF14">
    <property type="entry name" value="DUF4371 DOMAIN-CONTAINING PROTEIN"/>
    <property type="match status" value="1"/>
</dbReference>
<dbReference type="PANTHER" id="PTHR46289">
    <property type="entry name" value="52 KDA REPRESSOR OF THE INHIBITOR OF THE PROTEIN KINASE-LIKE PROTEIN-RELATED"/>
    <property type="match status" value="1"/>
</dbReference>
<dbReference type="InterPro" id="IPR008906">
    <property type="entry name" value="HATC_C_dom"/>
</dbReference>
<dbReference type="InterPro" id="IPR052958">
    <property type="entry name" value="IFN-induced_PKR_regulator"/>
</dbReference>
<evidence type="ECO:0000313" key="2">
    <source>
        <dbReference type="EMBL" id="KAF0767104.1"/>
    </source>
</evidence>
<keyword evidence="3" id="KW-1185">Reference proteome</keyword>
<evidence type="ECO:0000259" key="1">
    <source>
        <dbReference type="Pfam" id="PF05699"/>
    </source>
</evidence>
<proteinExistence type="predicted"/>
<name>A0A6G0Z8P9_APHCR</name>
<evidence type="ECO:0000313" key="3">
    <source>
        <dbReference type="Proteomes" id="UP000478052"/>
    </source>
</evidence>
<accession>A0A6G0Z8P9</accession>
<organism evidence="2 3">
    <name type="scientific">Aphis craccivora</name>
    <name type="common">Cowpea aphid</name>
    <dbReference type="NCBI Taxonomy" id="307492"/>
    <lineage>
        <taxon>Eukaryota</taxon>
        <taxon>Metazoa</taxon>
        <taxon>Ecdysozoa</taxon>
        <taxon>Arthropoda</taxon>
        <taxon>Hexapoda</taxon>
        <taxon>Insecta</taxon>
        <taxon>Pterygota</taxon>
        <taxon>Neoptera</taxon>
        <taxon>Paraneoptera</taxon>
        <taxon>Hemiptera</taxon>
        <taxon>Sternorrhyncha</taxon>
        <taxon>Aphidomorpha</taxon>
        <taxon>Aphidoidea</taxon>
        <taxon>Aphididae</taxon>
        <taxon>Aphidini</taxon>
        <taxon>Aphis</taxon>
        <taxon>Aphis</taxon>
    </lineage>
</organism>
<dbReference type="Pfam" id="PF05699">
    <property type="entry name" value="Dimer_Tnp_hAT"/>
    <property type="match status" value="1"/>
</dbReference>
<dbReference type="GO" id="GO:0046983">
    <property type="term" value="F:protein dimerization activity"/>
    <property type="evidence" value="ECO:0007669"/>
    <property type="project" value="InterPro"/>
</dbReference>
<dbReference type="Proteomes" id="UP000478052">
    <property type="component" value="Unassembled WGS sequence"/>
</dbReference>
<sequence>MLDKLINELEKRKELYDHLLENYKLFFKLTTLSVADVYIGHLKSIGSDAPNTIQDMCAFIRQTNVVNIYPYIDISLRMLLCTSISNCSTERSFSALKRVKSYLRSCSKENRLNSLAMMTSYRSGFNIKN</sequence>
<protein>
    <submittedName>
        <fullName evidence="2">Zinc finger MYM-type protein 1-like</fullName>
    </submittedName>
</protein>
<feature type="domain" description="HAT C-terminal dimerisation" evidence="1">
    <location>
        <begin position="66"/>
        <end position="120"/>
    </location>
</feature>
<gene>
    <name evidence="2" type="ORF">FWK35_00010183</name>
</gene>
<comment type="caution">
    <text evidence="2">The sequence shown here is derived from an EMBL/GenBank/DDBJ whole genome shotgun (WGS) entry which is preliminary data.</text>
</comment>
<dbReference type="AlphaFoldDB" id="A0A6G0Z8P9"/>